<dbReference type="EMBL" id="JASSZA010000007">
    <property type="protein sequence ID" value="KAK2107210.1"/>
    <property type="molecule type" value="Genomic_DNA"/>
</dbReference>
<reference evidence="6 7" key="1">
    <citation type="submission" date="2023-05" db="EMBL/GenBank/DDBJ databases">
        <title>B98-5 Cell Line De Novo Hybrid Assembly: An Optical Mapping Approach.</title>
        <authorList>
            <person name="Kananen K."/>
            <person name="Auerbach J.A."/>
            <person name="Kautto E."/>
            <person name="Blachly J.S."/>
        </authorList>
    </citation>
    <scope>NUCLEOTIDE SEQUENCE [LARGE SCALE GENOMIC DNA]</scope>
    <source>
        <strain evidence="6">B95-8</strain>
        <tissue evidence="6">Cell line</tissue>
    </source>
</reference>
<protein>
    <recommendedName>
        <fullName evidence="8">Nucleoside-diphosphate kinase</fullName>
    </recommendedName>
</protein>
<comment type="similarity">
    <text evidence="4">Belongs to the adenylate kinase family.</text>
</comment>
<evidence type="ECO:0000256" key="5">
    <source>
        <dbReference type="SAM" id="MobiDB-lite"/>
    </source>
</evidence>
<feature type="compositionally biased region" description="Gly residues" evidence="5">
    <location>
        <begin position="102"/>
        <end position="111"/>
    </location>
</feature>
<evidence type="ECO:0000256" key="1">
    <source>
        <dbReference type="ARBA" id="ARBA00022679"/>
    </source>
</evidence>
<dbReference type="InterPro" id="IPR000850">
    <property type="entry name" value="Adenylat/UMP-CMP_kin"/>
</dbReference>
<feature type="compositionally biased region" description="Polar residues" evidence="5">
    <location>
        <begin position="507"/>
        <end position="529"/>
    </location>
</feature>
<evidence type="ECO:0000313" key="7">
    <source>
        <dbReference type="Proteomes" id="UP001266305"/>
    </source>
</evidence>
<organism evidence="6 7">
    <name type="scientific">Saguinus oedipus</name>
    <name type="common">Cotton-top tamarin</name>
    <name type="synonym">Oedipomidas oedipus</name>
    <dbReference type="NCBI Taxonomy" id="9490"/>
    <lineage>
        <taxon>Eukaryota</taxon>
        <taxon>Metazoa</taxon>
        <taxon>Chordata</taxon>
        <taxon>Craniata</taxon>
        <taxon>Vertebrata</taxon>
        <taxon>Euteleostomi</taxon>
        <taxon>Mammalia</taxon>
        <taxon>Eutheria</taxon>
        <taxon>Euarchontoglires</taxon>
        <taxon>Primates</taxon>
        <taxon>Haplorrhini</taxon>
        <taxon>Platyrrhini</taxon>
        <taxon>Cebidae</taxon>
        <taxon>Callitrichinae</taxon>
        <taxon>Saguinus</taxon>
    </lineage>
</organism>
<gene>
    <name evidence="6" type="ORF">P7K49_016724</name>
</gene>
<keyword evidence="7" id="KW-1185">Reference proteome</keyword>
<feature type="region of interest" description="Disordered" evidence="5">
    <location>
        <begin position="373"/>
        <end position="449"/>
    </location>
</feature>
<dbReference type="Pfam" id="PF00406">
    <property type="entry name" value="ADK"/>
    <property type="match status" value="1"/>
</dbReference>
<sequence length="529" mass="55825">MVLNEQSEMPITCLAFSEHSSLLVPYAYPFSPLIRSAENYFEPGLQPELLNHFLHSCDAGGARHGTREDLADLWKSFKPSLGRREHVGRTGWVGGEEKEGVAAGGSRGDGLPGLRKARVPRCRPGLGDSADGGGAALRKAGWKLFRALPPAKARGSGSSRAPRPGSASANPGRRWAAAAETPGDVTAAGRGRDADRTLYTCEYRAGAQPLGRLALNDPLVPASPARRRLAGGMPGRRTPFSDAAWGASWRKGWRWDWPGRPLTPGGRAGRAGHRRAPAALRGGEEVEEGQCSVALTPPAMRAEETKFPGLPPGLRSGLRVWPPPLLAKAMASKLLRAVILGPPGSGKGTVCQRIAQNFGLQHLSSGHFLRENIKANTGPGASRGPGLPDRGALPPPACGRTGSWRPAAARLNRARGQGARGSSLHRSSYRKEKPRPPGRGRVENHGAKNPELLSGCLLKAEPAPYPLTPASLAPSPESLEGHAPPPAGTQRRSAAHLWQSGGAARLGTSTRFSSPSTQPRASGQSPGWL</sequence>
<evidence type="ECO:0000313" key="6">
    <source>
        <dbReference type="EMBL" id="KAK2107210.1"/>
    </source>
</evidence>
<dbReference type="InterPro" id="IPR027417">
    <property type="entry name" value="P-loop_NTPase"/>
</dbReference>
<feature type="region of interest" description="Disordered" evidence="5">
    <location>
        <begin position="150"/>
        <end position="191"/>
    </location>
</feature>
<feature type="compositionally biased region" description="Basic and acidic residues" evidence="5">
    <location>
        <begin position="429"/>
        <end position="448"/>
    </location>
</feature>
<evidence type="ECO:0000256" key="2">
    <source>
        <dbReference type="ARBA" id="ARBA00022741"/>
    </source>
</evidence>
<feature type="compositionally biased region" description="Low complexity" evidence="5">
    <location>
        <begin position="150"/>
        <end position="169"/>
    </location>
</feature>
<name>A0ABQ9VCW5_SAGOE</name>
<comment type="caution">
    <text evidence="6">The sequence shown here is derived from an EMBL/GenBank/DDBJ whole genome shotgun (WGS) entry which is preliminary data.</text>
</comment>
<accession>A0ABQ9VCW5</accession>
<evidence type="ECO:0000256" key="3">
    <source>
        <dbReference type="ARBA" id="ARBA00022777"/>
    </source>
</evidence>
<keyword evidence="2" id="KW-0547">Nucleotide-binding</keyword>
<feature type="region of interest" description="Disordered" evidence="5">
    <location>
        <begin position="467"/>
        <end position="529"/>
    </location>
</feature>
<dbReference type="Proteomes" id="UP001266305">
    <property type="component" value="Unassembled WGS sequence"/>
</dbReference>
<evidence type="ECO:0008006" key="8">
    <source>
        <dbReference type="Google" id="ProtNLM"/>
    </source>
</evidence>
<dbReference type="Gene3D" id="3.40.50.300">
    <property type="entry name" value="P-loop containing nucleotide triphosphate hydrolases"/>
    <property type="match status" value="1"/>
</dbReference>
<feature type="region of interest" description="Disordered" evidence="5">
    <location>
        <begin position="86"/>
        <end position="115"/>
    </location>
</feature>
<dbReference type="PANTHER" id="PTHR23359">
    <property type="entry name" value="NUCLEOTIDE KINASE"/>
    <property type="match status" value="1"/>
</dbReference>
<dbReference type="SUPFAM" id="SSF52540">
    <property type="entry name" value="P-loop containing nucleoside triphosphate hydrolases"/>
    <property type="match status" value="1"/>
</dbReference>
<evidence type="ECO:0000256" key="4">
    <source>
        <dbReference type="RuleBase" id="RU003330"/>
    </source>
</evidence>
<keyword evidence="1 4" id="KW-0808">Transferase</keyword>
<dbReference type="PRINTS" id="PR00094">
    <property type="entry name" value="ADENYLTKNASE"/>
</dbReference>
<proteinExistence type="inferred from homology"/>
<keyword evidence="3 4" id="KW-0418">Kinase</keyword>